<dbReference type="InterPro" id="IPR000120">
    <property type="entry name" value="Amidase"/>
</dbReference>
<evidence type="ECO:0000259" key="3">
    <source>
        <dbReference type="Pfam" id="PF01425"/>
    </source>
</evidence>
<keyword evidence="5" id="KW-1185">Reference proteome</keyword>
<dbReference type="PANTHER" id="PTHR11895:SF176">
    <property type="entry name" value="AMIDASE AMID-RELATED"/>
    <property type="match status" value="1"/>
</dbReference>
<dbReference type="SUPFAM" id="SSF75304">
    <property type="entry name" value="Amidase signature (AS) enzymes"/>
    <property type="match status" value="1"/>
</dbReference>
<accession>A0ABT3QST8</accession>
<dbReference type="PANTHER" id="PTHR11895">
    <property type="entry name" value="TRANSAMIDASE"/>
    <property type="match status" value="1"/>
</dbReference>
<dbReference type="PROSITE" id="PS00571">
    <property type="entry name" value="AMIDASES"/>
    <property type="match status" value="1"/>
</dbReference>
<dbReference type="InterPro" id="IPR020556">
    <property type="entry name" value="Amidase_CS"/>
</dbReference>
<keyword evidence="4" id="KW-0378">Hydrolase</keyword>
<evidence type="ECO:0000313" key="5">
    <source>
        <dbReference type="Proteomes" id="UP001301216"/>
    </source>
</evidence>
<evidence type="ECO:0000256" key="2">
    <source>
        <dbReference type="ARBA" id="ARBA00021874"/>
    </source>
</evidence>
<dbReference type="Gene3D" id="3.90.1300.10">
    <property type="entry name" value="Amidase signature (AS) domain"/>
    <property type="match status" value="1"/>
</dbReference>
<sequence>MVYPHTGKSIGQLSVLLQSGALDPQALTEEVLDAIHNHPDQAIFVHTTSERAMCEAAASSKRLREGRSLGVLDGIPVAWKDLFDFEGRVTTAGSIVLASEAPASSDAQVVQALTLAGMVSVGCVNMSEFAFSGLGINPHYGTPLNPVSQDGGRLPGGSSSGSAVAVASGLVPVSIGTDTGGSVRIPAAFNGIVGYKATRGRYAMQGVFPLAKSLDSLGPLCRTVQDAIWIDAAMRGVNGASLPHSNVKQLRLVVPETIFFDDAEPEVITAFEAALERLQKAGVTIRRQKFPVFDTIFALMLKYGPLVTAEAFALHRHRLAGKQADQMDPRVVARTRLGENTSLGDYLDILSAREALIAEFNAMILPGELLVSPTLPHVAAKIEPLLGDDDLFVQTNAKTLRNTLIGNFLDWCGISIPCGLGAAGMPVGLLLSALPGQDLHLLSAAQTVEHQIRDYL</sequence>
<protein>
    <recommendedName>
        <fullName evidence="2">Indoleacetamide hydrolase</fullName>
    </recommendedName>
</protein>
<proteinExistence type="predicted"/>
<comment type="function">
    <text evidence="1">Hydrolyzes indole-3-acetamide (IAM) into indole-3-acetic acid (IAA).</text>
</comment>
<dbReference type="NCBIfam" id="NF005460">
    <property type="entry name" value="PRK07056.1"/>
    <property type="match status" value="1"/>
</dbReference>
<dbReference type="InterPro" id="IPR036928">
    <property type="entry name" value="AS_sf"/>
</dbReference>
<feature type="domain" description="Amidase" evidence="3">
    <location>
        <begin position="27"/>
        <end position="442"/>
    </location>
</feature>
<dbReference type="Proteomes" id="UP001301216">
    <property type="component" value="Unassembled WGS sequence"/>
</dbReference>
<dbReference type="RefSeq" id="WP_265986346.1">
    <property type="nucleotide sequence ID" value="NZ_JAPHAV010000013.1"/>
</dbReference>
<organism evidence="4 5">
    <name type="scientific">Ochrobactrum chromiisoli</name>
    <dbReference type="NCBI Taxonomy" id="2993941"/>
    <lineage>
        <taxon>Bacteria</taxon>
        <taxon>Pseudomonadati</taxon>
        <taxon>Pseudomonadota</taxon>
        <taxon>Alphaproteobacteria</taxon>
        <taxon>Hyphomicrobiales</taxon>
        <taxon>Brucellaceae</taxon>
        <taxon>Brucella/Ochrobactrum group</taxon>
        <taxon>Ochrobactrum</taxon>
    </lineage>
</organism>
<name>A0ABT3QST8_9HYPH</name>
<dbReference type="EMBL" id="JAPHAV010000013">
    <property type="protein sequence ID" value="MCX2698680.1"/>
    <property type="molecule type" value="Genomic_DNA"/>
</dbReference>
<dbReference type="NCBIfam" id="NF004766">
    <property type="entry name" value="PRK06102.1"/>
    <property type="match status" value="1"/>
</dbReference>
<comment type="caution">
    <text evidence="4">The sequence shown here is derived from an EMBL/GenBank/DDBJ whole genome shotgun (WGS) entry which is preliminary data.</text>
</comment>
<dbReference type="InterPro" id="IPR023631">
    <property type="entry name" value="Amidase_dom"/>
</dbReference>
<reference evidence="4 5" key="1">
    <citation type="submission" date="2022-11" db="EMBL/GenBank/DDBJ databases">
        <title>Brucella sp. YY2X, whole genome shotgun sequencing project.</title>
        <authorList>
            <person name="Yang Y."/>
        </authorList>
    </citation>
    <scope>NUCLEOTIDE SEQUENCE [LARGE SCALE GENOMIC DNA]</scope>
    <source>
        <strain evidence="4 5">YY2X</strain>
    </source>
</reference>
<gene>
    <name evidence="4" type="ORF">OPR82_18295</name>
</gene>
<dbReference type="Pfam" id="PF01425">
    <property type="entry name" value="Amidase"/>
    <property type="match status" value="1"/>
</dbReference>
<evidence type="ECO:0000313" key="4">
    <source>
        <dbReference type="EMBL" id="MCX2698680.1"/>
    </source>
</evidence>
<dbReference type="GO" id="GO:0004040">
    <property type="term" value="F:amidase activity"/>
    <property type="evidence" value="ECO:0007669"/>
    <property type="project" value="UniProtKB-EC"/>
</dbReference>
<evidence type="ECO:0000256" key="1">
    <source>
        <dbReference type="ARBA" id="ARBA00003871"/>
    </source>
</evidence>